<evidence type="ECO:0000256" key="6">
    <source>
        <dbReference type="ARBA" id="ARBA00022723"/>
    </source>
</evidence>
<proteinExistence type="predicted"/>
<keyword evidence="4" id="KW-0808">Transferase</keyword>
<evidence type="ECO:0000256" key="5">
    <source>
        <dbReference type="ARBA" id="ARBA00022692"/>
    </source>
</evidence>
<evidence type="ECO:0000256" key="10">
    <source>
        <dbReference type="ARBA" id="ARBA00022989"/>
    </source>
</evidence>
<evidence type="ECO:0000256" key="8">
    <source>
        <dbReference type="ARBA" id="ARBA00022786"/>
    </source>
</evidence>
<feature type="region of interest" description="Disordered" evidence="13">
    <location>
        <begin position="473"/>
        <end position="513"/>
    </location>
</feature>
<name>A0ABR1W4P6_9PEZI</name>
<gene>
    <name evidence="17" type="ORF">PG996_003620</name>
</gene>
<protein>
    <recommendedName>
        <fullName evidence="3">RING-type E3 ubiquitin transferase</fullName>
        <ecNumber evidence="3">2.3.2.27</ecNumber>
    </recommendedName>
</protein>
<evidence type="ECO:0000256" key="3">
    <source>
        <dbReference type="ARBA" id="ARBA00012483"/>
    </source>
</evidence>
<dbReference type="Proteomes" id="UP001446871">
    <property type="component" value="Unassembled WGS sequence"/>
</dbReference>
<dbReference type="EC" id="2.3.2.27" evidence="3"/>
<comment type="catalytic activity">
    <reaction evidence="1">
        <text>S-ubiquitinyl-[E2 ubiquitin-conjugating enzyme]-L-cysteine + [acceptor protein]-L-lysine = [E2 ubiquitin-conjugating enzyme]-L-cysteine + N(6)-ubiquitinyl-[acceptor protein]-L-lysine.</text>
        <dbReference type="EC" id="2.3.2.27"/>
    </reaction>
</comment>
<keyword evidence="7 12" id="KW-0863">Zinc-finger</keyword>
<keyword evidence="5 14" id="KW-0812">Transmembrane</keyword>
<evidence type="ECO:0000256" key="2">
    <source>
        <dbReference type="ARBA" id="ARBA00004141"/>
    </source>
</evidence>
<evidence type="ECO:0000256" key="9">
    <source>
        <dbReference type="ARBA" id="ARBA00022833"/>
    </source>
</evidence>
<evidence type="ECO:0000259" key="16">
    <source>
        <dbReference type="PROSITE" id="PS50089"/>
    </source>
</evidence>
<evidence type="ECO:0000313" key="17">
    <source>
        <dbReference type="EMBL" id="KAK8077450.1"/>
    </source>
</evidence>
<evidence type="ECO:0000256" key="12">
    <source>
        <dbReference type="PROSITE-ProRule" id="PRU00175"/>
    </source>
</evidence>
<evidence type="ECO:0000256" key="4">
    <source>
        <dbReference type="ARBA" id="ARBA00022679"/>
    </source>
</evidence>
<keyword evidence="15" id="KW-0732">Signal</keyword>
<evidence type="ECO:0000256" key="15">
    <source>
        <dbReference type="SAM" id="SignalP"/>
    </source>
</evidence>
<sequence length="513" mass="55342">MVTSTVTSFARMAYTLLAIACFVIAVAADEPTIRNITNVPAYYTKYTMACSLTPSDSGPLAQKVPITPLTKQAGLNGTSVESKVQTTLPQYKEKYSFNIQGNLVNVNTKNYLELNDPELIAYISCDSNKDESFISPDDMFNAITSAPNKPKAVLLYSTAGMSCALGKETAYTSIWTMVSNDEAKGARGMVVNSGGTIRAAITGSDSQGDSPANPQAGGNNSAVAMSILYSITGLITLLFLIIIGTGAVRAHRHPERYGPRPMQSRARGLARAVLETLPIVKFGDPAAQAKGDLEQELESVSGDHRPGSAKVSHTVQTKETPATPDISPNTTTQSNSGSEAKPAVVGTPPAKPEGHENDENLGCSICTEDFMVGEDVRVLPCNHQFHPGCVDPWLVNVSGTCPLCRLDLRPQSTQGGDNGDAEQGELSSQRSHGEGEGNEGEAGHRRRRSRLLDWNMLRHASVDERIRALRQFREQQGPSESVASEDRPGHNLADRLRDKFHIRTRAQPPRNPE</sequence>
<feature type="region of interest" description="Disordered" evidence="13">
    <location>
        <begin position="292"/>
        <end position="359"/>
    </location>
</feature>
<comment type="caution">
    <text evidence="17">The sequence shown here is derived from an EMBL/GenBank/DDBJ whole genome shotgun (WGS) entry which is preliminary data.</text>
</comment>
<dbReference type="SUPFAM" id="SSF57850">
    <property type="entry name" value="RING/U-box"/>
    <property type="match status" value="1"/>
</dbReference>
<feature type="chain" id="PRO_5045948783" description="RING-type E3 ubiquitin transferase" evidence="15">
    <location>
        <begin position="29"/>
        <end position="513"/>
    </location>
</feature>
<evidence type="ECO:0000256" key="11">
    <source>
        <dbReference type="ARBA" id="ARBA00023136"/>
    </source>
</evidence>
<feature type="compositionally biased region" description="Basic and acidic residues" evidence="13">
    <location>
        <begin position="484"/>
        <end position="501"/>
    </location>
</feature>
<keyword evidence="6" id="KW-0479">Metal-binding</keyword>
<dbReference type="PANTHER" id="PTHR45977:SF4">
    <property type="entry name" value="RING-TYPE DOMAIN-CONTAINING PROTEIN"/>
    <property type="match status" value="1"/>
</dbReference>
<feature type="region of interest" description="Disordered" evidence="13">
    <location>
        <begin position="412"/>
        <end position="446"/>
    </location>
</feature>
<feature type="transmembrane region" description="Helical" evidence="14">
    <location>
        <begin position="227"/>
        <end position="248"/>
    </location>
</feature>
<keyword evidence="9" id="KW-0862">Zinc</keyword>
<dbReference type="Pfam" id="PF13639">
    <property type="entry name" value="zf-RING_2"/>
    <property type="match status" value="1"/>
</dbReference>
<comment type="subcellular location">
    <subcellularLocation>
        <location evidence="2">Membrane</location>
        <topology evidence="2">Multi-pass membrane protein</topology>
    </subcellularLocation>
</comment>
<dbReference type="PROSITE" id="PS50089">
    <property type="entry name" value="ZF_RING_2"/>
    <property type="match status" value="1"/>
</dbReference>
<feature type="compositionally biased region" description="Polar residues" evidence="13">
    <location>
        <begin position="311"/>
        <end position="338"/>
    </location>
</feature>
<reference evidence="17 18" key="1">
    <citation type="submission" date="2023-01" db="EMBL/GenBank/DDBJ databases">
        <title>Analysis of 21 Apiospora genomes using comparative genomics revels a genus with tremendous synthesis potential of carbohydrate active enzymes and secondary metabolites.</title>
        <authorList>
            <person name="Sorensen T."/>
        </authorList>
    </citation>
    <scope>NUCLEOTIDE SEQUENCE [LARGE SCALE GENOMIC DNA]</scope>
    <source>
        <strain evidence="17 18">CBS 83171</strain>
    </source>
</reference>
<evidence type="ECO:0000256" key="13">
    <source>
        <dbReference type="SAM" id="MobiDB-lite"/>
    </source>
</evidence>
<dbReference type="InterPro" id="IPR013083">
    <property type="entry name" value="Znf_RING/FYVE/PHD"/>
</dbReference>
<feature type="domain" description="RING-type" evidence="16">
    <location>
        <begin position="363"/>
        <end position="405"/>
    </location>
</feature>
<dbReference type="PANTHER" id="PTHR45977">
    <property type="entry name" value="TARGET OF ERK KINASE MPK-1"/>
    <property type="match status" value="1"/>
</dbReference>
<accession>A0ABR1W4P6</accession>
<evidence type="ECO:0000256" key="1">
    <source>
        <dbReference type="ARBA" id="ARBA00000900"/>
    </source>
</evidence>
<dbReference type="Gene3D" id="3.30.40.10">
    <property type="entry name" value="Zinc/RING finger domain, C3HC4 (zinc finger)"/>
    <property type="match status" value="1"/>
</dbReference>
<evidence type="ECO:0000313" key="18">
    <source>
        <dbReference type="Proteomes" id="UP001446871"/>
    </source>
</evidence>
<dbReference type="EMBL" id="JAQQWM010000002">
    <property type="protein sequence ID" value="KAK8077450.1"/>
    <property type="molecule type" value="Genomic_DNA"/>
</dbReference>
<dbReference type="InterPro" id="IPR001841">
    <property type="entry name" value="Znf_RING"/>
</dbReference>
<feature type="signal peptide" evidence="15">
    <location>
        <begin position="1"/>
        <end position="28"/>
    </location>
</feature>
<organism evidence="17 18">
    <name type="scientific">Apiospora saccharicola</name>
    <dbReference type="NCBI Taxonomy" id="335842"/>
    <lineage>
        <taxon>Eukaryota</taxon>
        <taxon>Fungi</taxon>
        <taxon>Dikarya</taxon>
        <taxon>Ascomycota</taxon>
        <taxon>Pezizomycotina</taxon>
        <taxon>Sordariomycetes</taxon>
        <taxon>Xylariomycetidae</taxon>
        <taxon>Amphisphaeriales</taxon>
        <taxon>Apiosporaceae</taxon>
        <taxon>Apiospora</taxon>
    </lineage>
</organism>
<dbReference type="SMART" id="SM00184">
    <property type="entry name" value="RING"/>
    <property type="match status" value="1"/>
</dbReference>
<keyword evidence="11 14" id="KW-0472">Membrane</keyword>
<keyword evidence="18" id="KW-1185">Reference proteome</keyword>
<dbReference type="CDD" id="cd16454">
    <property type="entry name" value="RING-H2_PA-TM-RING"/>
    <property type="match status" value="1"/>
</dbReference>
<keyword evidence="8" id="KW-0833">Ubl conjugation pathway</keyword>
<evidence type="ECO:0000256" key="14">
    <source>
        <dbReference type="SAM" id="Phobius"/>
    </source>
</evidence>
<keyword evidence="10 14" id="KW-1133">Transmembrane helix</keyword>
<evidence type="ECO:0000256" key="7">
    <source>
        <dbReference type="ARBA" id="ARBA00022771"/>
    </source>
</evidence>